<dbReference type="SUPFAM" id="SSF89124">
    <property type="entry name" value="Nop domain"/>
    <property type="match status" value="1"/>
</dbReference>
<feature type="compositionally biased region" description="Low complexity" evidence="1">
    <location>
        <begin position="299"/>
        <end position="321"/>
    </location>
</feature>
<dbReference type="RefSeq" id="WP_006651946.1">
    <property type="nucleotide sequence ID" value="NZ_AOIM01000012.1"/>
</dbReference>
<evidence type="ECO:0000259" key="2">
    <source>
        <dbReference type="PROSITE" id="PS51358"/>
    </source>
</evidence>
<evidence type="ECO:0000313" key="3">
    <source>
        <dbReference type="EMBL" id="ELY94191.1"/>
    </source>
</evidence>
<keyword evidence="3" id="KW-0687">Ribonucleoprotein</keyword>
<dbReference type="PANTHER" id="PTHR10894">
    <property type="entry name" value="NUCLEOLAR PROTEIN 5 NUCLEOLAR PROTEIN NOP5 NOP58"/>
    <property type="match status" value="1"/>
</dbReference>
<dbReference type="PROSITE" id="PS51358">
    <property type="entry name" value="NOP"/>
    <property type="match status" value="1"/>
</dbReference>
<name>M0A753_9EURY</name>
<feature type="domain" description="Nop" evidence="2">
    <location>
        <begin position="183"/>
        <end position="297"/>
    </location>
</feature>
<dbReference type="InterPro" id="IPR042239">
    <property type="entry name" value="Nop_C"/>
</dbReference>
<proteinExistence type="predicted"/>
<dbReference type="InterPro" id="IPR036070">
    <property type="entry name" value="Nop_dom_sf"/>
</dbReference>
<dbReference type="Gene3D" id="1.10.246.90">
    <property type="entry name" value="Nop domain"/>
    <property type="match status" value="1"/>
</dbReference>
<comment type="caution">
    <text evidence="3">The sequence shown here is derived from an EMBL/GenBank/DDBJ whole genome shotgun (WGS) entry which is preliminary data.</text>
</comment>
<dbReference type="EMBL" id="AOIM01000012">
    <property type="protein sequence ID" value="ELY94191.1"/>
    <property type="molecule type" value="Genomic_DNA"/>
</dbReference>
<dbReference type="OrthoDB" id="11877at2157"/>
<dbReference type="Proteomes" id="UP000011519">
    <property type="component" value="Unassembled WGS sequence"/>
</dbReference>
<dbReference type="GO" id="GO:0031428">
    <property type="term" value="C:box C/D methylation guide snoRNP complex"/>
    <property type="evidence" value="ECO:0007669"/>
    <property type="project" value="InterPro"/>
</dbReference>
<dbReference type="Gene3D" id="1.10.287.660">
    <property type="entry name" value="Helix hairpin bin"/>
    <property type="match status" value="1"/>
</dbReference>
<dbReference type="AlphaFoldDB" id="M0A753"/>
<dbReference type="STRING" id="1227493.C483_03465"/>
<dbReference type="InterPro" id="IPR045056">
    <property type="entry name" value="Nop56/Nop58"/>
</dbReference>
<accession>M0A753</accession>
<reference evidence="3 4" key="1">
    <citation type="journal article" date="2014" name="PLoS Genet.">
        <title>Phylogenetically driven sequencing of extremely halophilic archaea reveals strategies for static and dynamic osmo-response.</title>
        <authorList>
            <person name="Becker E.A."/>
            <person name="Seitzer P.M."/>
            <person name="Tritt A."/>
            <person name="Larsen D."/>
            <person name="Krusor M."/>
            <person name="Yao A.I."/>
            <person name="Wu D."/>
            <person name="Madern D."/>
            <person name="Eisen J.A."/>
            <person name="Darling A.E."/>
            <person name="Facciotti M.T."/>
        </authorList>
    </citation>
    <scope>NUCLEOTIDE SEQUENCE [LARGE SCALE GENOMIC DNA]</scope>
    <source>
        <strain evidence="3 4">JCM 10989</strain>
    </source>
</reference>
<dbReference type="InterPro" id="IPR002687">
    <property type="entry name" value="Nop_dom"/>
</dbReference>
<evidence type="ECO:0000256" key="1">
    <source>
        <dbReference type="SAM" id="MobiDB-lite"/>
    </source>
</evidence>
<evidence type="ECO:0000313" key="4">
    <source>
        <dbReference type="Proteomes" id="UP000011519"/>
    </source>
</evidence>
<dbReference type="PATRIC" id="fig|1227493.4.peg.658"/>
<dbReference type="PANTHER" id="PTHR10894:SF0">
    <property type="entry name" value="NUCLEOLAR PROTEIN 56"/>
    <property type="match status" value="1"/>
</dbReference>
<dbReference type="InterPro" id="IPR029012">
    <property type="entry name" value="Helix_hairpin_bin_sf"/>
</dbReference>
<feature type="region of interest" description="Disordered" evidence="1">
    <location>
        <begin position="293"/>
        <end position="321"/>
    </location>
</feature>
<organism evidence="3 4">
    <name type="scientific">Natrialba hulunbeirensis JCM 10989</name>
    <dbReference type="NCBI Taxonomy" id="1227493"/>
    <lineage>
        <taxon>Archaea</taxon>
        <taxon>Methanobacteriati</taxon>
        <taxon>Methanobacteriota</taxon>
        <taxon>Stenosarchaea group</taxon>
        <taxon>Halobacteria</taxon>
        <taxon>Halobacteriales</taxon>
        <taxon>Natrialbaceae</taxon>
        <taxon>Natrialba</taxon>
    </lineage>
</organism>
<dbReference type="GO" id="GO:0030515">
    <property type="term" value="F:snoRNA binding"/>
    <property type="evidence" value="ECO:0007669"/>
    <property type="project" value="InterPro"/>
</dbReference>
<gene>
    <name evidence="3" type="ORF">C483_03465</name>
</gene>
<dbReference type="Pfam" id="PF01798">
    <property type="entry name" value="Nop"/>
    <property type="match status" value="1"/>
</dbReference>
<sequence length="321" mass="33873">MTDSAAAESAWFAAVDGDDLDDLETLDSLDTVETDTRDSTAVTAIRDGTAATPEDWPALAVEAGIADDENEYYDLLHTATMAATRAAVTEREAADDRQLVHAVRAMDDCERTANELAERLAEWAGTVDPDAGTGTAFAQEIVTGEHALESGHEPIASLAERVVDLADEADDLREFVERQTPTVAPNLAALAGPVLGARLLSLAGGLESLAKKPSGTIQVLGAEDALFAHLRGHASSPKHGIIYMHDAVRGTHPDERGSAARAVAGKLAIAARVDHYSGERKPELEAELEERIETIQARTTGGDNNDDTAGNNAENGGDTDE</sequence>
<protein>
    <submittedName>
        <fullName evidence="3">Pre-mRNA processing ribonucleoprotein, binding domain-containing protein</fullName>
    </submittedName>
</protein>
<keyword evidence="4" id="KW-1185">Reference proteome</keyword>